<keyword evidence="3" id="KW-1185">Reference proteome</keyword>
<evidence type="ECO:0000256" key="1">
    <source>
        <dbReference type="ARBA" id="ARBA00023002"/>
    </source>
</evidence>
<proteinExistence type="predicted"/>
<dbReference type="SUPFAM" id="SSF51905">
    <property type="entry name" value="FAD/NAD(P)-binding domain"/>
    <property type="match status" value="2"/>
</dbReference>
<dbReference type="Proteomes" id="UP000233343">
    <property type="component" value="Unassembled WGS sequence"/>
</dbReference>
<dbReference type="Pfam" id="PF13738">
    <property type="entry name" value="Pyr_redox_3"/>
    <property type="match status" value="1"/>
</dbReference>
<accession>A0A2N0ZAK2</accession>
<dbReference type="PRINTS" id="PR00368">
    <property type="entry name" value="FADPNR"/>
</dbReference>
<dbReference type="GO" id="GO:0004497">
    <property type="term" value="F:monooxygenase activity"/>
    <property type="evidence" value="ECO:0007669"/>
    <property type="project" value="TreeGrafter"/>
</dbReference>
<sequence length="354" mass="39741">MLNKYKTIIIGAGQAGLAMGYQLQLKKEPFLIIDAHQNIGDSWRLRYDSLQLFTPRSHSSLPGLKMSGNPSGYPNKDELAEYLQKYQQKFKLNVKLNKKVKSVVKVNDEFIIKTTDEKEFNCSNVIVATGPFQVPYIPKFHEELSPSINQLHTEDYKNPSSLKNGDVLIVGGGNSGMQIAVELANDNKKVYLSLGKKPKFFPYQILGKSIFWWLSVLGVMRFTINSKIGQKIKQNDPIIGKEILPLIRNGHIKTLNRATDSSGEIVYFANKTSLKPSNIIWATGYKNDYSWIKTSSENVFNSKGLPNHERGVTKEKGLYFIGLSWQYRRGSALLLGVGEDAEFIANQVTGGNLT</sequence>
<organism evidence="2 3">
    <name type="scientific">Cytobacillus horneckiae</name>
    <dbReference type="NCBI Taxonomy" id="549687"/>
    <lineage>
        <taxon>Bacteria</taxon>
        <taxon>Bacillati</taxon>
        <taxon>Bacillota</taxon>
        <taxon>Bacilli</taxon>
        <taxon>Bacillales</taxon>
        <taxon>Bacillaceae</taxon>
        <taxon>Cytobacillus</taxon>
    </lineage>
</organism>
<dbReference type="InterPro" id="IPR050982">
    <property type="entry name" value="Auxin_biosynth/cation_transpt"/>
</dbReference>
<dbReference type="Gene3D" id="3.50.50.60">
    <property type="entry name" value="FAD/NAD(P)-binding domain"/>
    <property type="match status" value="1"/>
</dbReference>
<dbReference type="AlphaFoldDB" id="A0A2N0ZAK2"/>
<dbReference type="PANTHER" id="PTHR43539:SF78">
    <property type="entry name" value="FLAVIN-CONTAINING MONOOXYGENASE"/>
    <property type="match status" value="1"/>
</dbReference>
<dbReference type="EMBL" id="PISD01000065">
    <property type="protein sequence ID" value="PKG26536.1"/>
    <property type="molecule type" value="Genomic_DNA"/>
</dbReference>
<dbReference type="InterPro" id="IPR036188">
    <property type="entry name" value="FAD/NAD-bd_sf"/>
</dbReference>
<reference evidence="2 3" key="1">
    <citation type="journal article" date="2010" name="Int. J. Syst. Evol. Microbiol.">
        <title>Bacillus horneckiae sp. nov., isolated from a spacecraft-assembly clean room.</title>
        <authorList>
            <person name="Vaishampayan P."/>
            <person name="Probst A."/>
            <person name="Krishnamurthi S."/>
            <person name="Ghosh S."/>
            <person name="Osman S."/>
            <person name="McDowall A."/>
            <person name="Ruckmani A."/>
            <person name="Mayilraj S."/>
            <person name="Venkateswaran K."/>
        </authorList>
    </citation>
    <scope>NUCLEOTIDE SEQUENCE [LARGE SCALE GENOMIC DNA]</scope>
    <source>
        <strain evidence="3">1PO1SC</strain>
    </source>
</reference>
<dbReference type="RefSeq" id="WP_083957288.1">
    <property type="nucleotide sequence ID" value="NZ_PISD01000065.1"/>
</dbReference>
<dbReference type="PANTHER" id="PTHR43539">
    <property type="entry name" value="FLAVIN-BINDING MONOOXYGENASE-LIKE PROTEIN (AFU_ORTHOLOGUE AFUA_4G09220)"/>
    <property type="match status" value="1"/>
</dbReference>
<dbReference type="PRINTS" id="PR00469">
    <property type="entry name" value="PNDRDTASEII"/>
</dbReference>
<evidence type="ECO:0000313" key="2">
    <source>
        <dbReference type="EMBL" id="PKG26536.1"/>
    </source>
</evidence>
<name>A0A2N0ZAK2_9BACI</name>
<protein>
    <submittedName>
        <fullName evidence="2">Oxidoreductase</fullName>
    </submittedName>
</protein>
<keyword evidence="1" id="KW-0560">Oxidoreductase</keyword>
<dbReference type="GO" id="GO:0050660">
    <property type="term" value="F:flavin adenine dinucleotide binding"/>
    <property type="evidence" value="ECO:0007669"/>
    <property type="project" value="TreeGrafter"/>
</dbReference>
<evidence type="ECO:0000313" key="3">
    <source>
        <dbReference type="Proteomes" id="UP000233343"/>
    </source>
</evidence>
<gene>
    <name evidence="2" type="ORF">CWS20_23520</name>
</gene>
<comment type="caution">
    <text evidence="2">The sequence shown here is derived from an EMBL/GenBank/DDBJ whole genome shotgun (WGS) entry which is preliminary data.</text>
</comment>